<name>A0A834M745_RHYFE</name>
<evidence type="ECO:0000313" key="2">
    <source>
        <dbReference type="Proteomes" id="UP000625711"/>
    </source>
</evidence>
<dbReference type="EMBL" id="JAACXV010014075">
    <property type="protein sequence ID" value="KAF7270646.1"/>
    <property type="molecule type" value="Genomic_DNA"/>
</dbReference>
<organism evidence="1 2">
    <name type="scientific">Rhynchophorus ferrugineus</name>
    <name type="common">Red palm weevil</name>
    <name type="synonym">Curculio ferrugineus</name>
    <dbReference type="NCBI Taxonomy" id="354439"/>
    <lineage>
        <taxon>Eukaryota</taxon>
        <taxon>Metazoa</taxon>
        <taxon>Ecdysozoa</taxon>
        <taxon>Arthropoda</taxon>
        <taxon>Hexapoda</taxon>
        <taxon>Insecta</taxon>
        <taxon>Pterygota</taxon>
        <taxon>Neoptera</taxon>
        <taxon>Endopterygota</taxon>
        <taxon>Coleoptera</taxon>
        <taxon>Polyphaga</taxon>
        <taxon>Cucujiformia</taxon>
        <taxon>Curculionidae</taxon>
        <taxon>Dryophthorinae</taxon>
        <taxon>Rhynchophorus</taxon>
    </lineage>
</organism>
<comment type="caution">
    <text evidence="1">The sequence shown here is derived from an EMBL/GenBank/DDBJ whole genome shotgun (WGS) entry which is preliminary data.</text>
</comment>
<protein>
    <submittedName>
        <fullName evidence="1">Uncharacterized protein</fullName>
    </submittedName>
</protein>
<keyword evidence="2" id="KW-1185">Reference proteome</keyword>
<dbReference type="AlphaFoldDB" id="A0A834M745"/>
<gene>
    <name evidence="1" type="ORF">GWI33_016442</name>
</gene>
<accession>A0A834M745</accession>
<evidence type="ECO:0000313" key="1">
    <source>
        <dbReference type="EMBL" id="KAF7270646.1"/>
    </source>
</evidence>
<sequence>MTPHGRAYRLKQYPRRRGIKTRNGNGARIKNSTPTVATCRVFFLFPRKKSQKHGNGEIMEPTFGVARVKVPAALALRRARRYYTGVWADRNTFRVPDPLITQSSKR</sequence>
<dbReference type="Proteomes" id="UP000625711">
    <property type="component" value="Unassembled WGS sequence"/>
</dbReference>
<reference evidence="1" key="1">
    <citation type="submission" date="2020-08" db="EMBL/GenBank/DDBJ databases">
        <title>Genome sequencing and assembly of the red palm weevil Rhynchophorus ferrugineus.</title>
        <authorList>
            <person name="Dias G.B."/>
            <person name="Bergman C.M."/>
            <person name="Manee M."/>
        </authorList>
    </citation>
    <scope>NUCLEOTIDE SEQUENCE</scope>
    <source>
        <strain evidence="1">AA-2017</strain>
        <tissue evidence="1">Whole larva</tissue>
    </source>
</reference>
<proteinExistence type="predicted"/>